<name>A0A3N2PUN1_SODAK</name>
<sequence length="160" mass="17583">MRPDAPVDRIRWGVGVGSRPEGDGRIAADLRAELVMDGIDDVTANISQSCSCVYSHHGDLLKELAKAIIHGIIGKYASRSLAPAWRVCDGTLSAGWRGCIMYGLMLTKDSKYKMHNWQDPSTDAVNTNLRIPSSRSKPLLPIRANPGHQCPQTWYISHAT</sequence>
<dbReference type="AlphaFoldDB" id="A0A3N2PUN1"/>
<organism evidence="1 2">
    <name type="scientific">Sodiomyces alkalinus (strain CBS 110278 / VKM F-3762 / F11)</name>
    <name type="common">Alkaliphilic filamentous fungus</name>
    <dbReference type="NCBI Taxonomy" id="1314773"/>
    <lineage>
        <taxon>Eukaryota</taxon>
        <taxon>Fungi</taxon>
        <taxon>Dikarya</taxon>
        <taxon>Ascomycota</taxon>
        <taxon>Pezizomycotina</taxon>
        <taxon>Sordariomycetes</taxon>
        <taxon>Hypocreomycetidae</taxon>
        <taxon>Glomerellales</taxon>
        <taxon>Plectosphaerellaceae</taxon>
        <taxon>Sodiomyces</taxon>
    </lineage>
</organism>
<dbReference type="GeneID" id="39582754"/>
<dbReference type="EMBL" id="ML119056">
    <property type="protein sequence ID" value="ROT38190.1"/>
    <property type="molecule type" value="Genomic_DNA"/>
</dbReference>
<dbReference type="RefSeq" id="XP_028465996.1">
    <property type="nucleotide sequence ID" value="XM_028614276.1"/>
</dbReference>
<dbReference type="Proteomes" id="UP000272025">
    <property type="component" value="Unassembled WGS sequence"/>
</dbReference>
<proteinExistence type="predicted"/>
<protein>
    <submittedName>
        <fullName evidence="1">Uncharacterized protein</fullName>
    </submittedName>
</protein>
<evidence type="ECO:0000313" key="2">
    <source>
        <dbReference type="Proteomes" id="UP000272025"/>
    </source>
</evidence>
<gene>
    <name evidence="1" type="ORF">SODALDRAFT_360527</name>
</gene>
<accession>A0A3N2PUN1</accession>
<reference evidence="1 2" key="1">
    <citation type="journal article" date="2018" name="Mol. Ecol.">
        <title>The obligate alkalophilic soda-lake fungus Sodiomyces alkalinus has shifted to a protein diet.</title>
        <authorList>
            <person name="Grum-Grzhimaylo A.A."/>
            <person name="Falkoski D.L."/>
            <person name="van den Heuvel J."/>
            <person name="Valero-Jimenez C.A."/>
            <person name="Min B."/>
            <person name="Choi I.G."/>
            <person name="Lipzen A."/>
            <person name="Daum C.G."/>
            <person name="Aanen D.K."/>
            <person name="Tsang A."/>
            <person name="Henrissat B."/>
            <person name="Bilanenko E.N."/>
            <person name="de Vries R.P."/>
            <person name="van Kan J.A.L."/>
            <person name="Grigoriev I.V."/>
            <person name="Debets A.J.M."/>
        </authorList>
    </citation>
    <scope>NUCLEOTIDE SEQUENCE [LARGE SCALE GENOMIC DNA]</scope>
    <source>
        <strain evidence="1 2">F11</strain>
    </source>
</reference>
<evidence type="ECO:0000313" key="1">
    <source>
        <dbReference type="EMBL" id="ROT38190.1"/>
    </source>
</evidence>
<keyword evidence="2" id="KW-1185">Reference proteome</keyword>